<keyword evidence="3" id="KW-1185">Reference proteome</keyword>
<dbReference type="InterPro" id="IPR044855">
    <property type="entry name" value="CoA-Trfase_III_dom3_sf"/>
</dbReference>
<name>A0A848H8A8_9BURK</name>
<dbReference type="RefSeq" id="WP_169420990.1">
    <property type="nucleotide sequence ID" value="NZ_JABBFX010000002.1"/>
</dbReference>
<dbReference type="InterPro" id="IPR023606">
    <property type="entry name" value="CoA-Trfase_III_dom_1_sf"/>
</dbReference>
<organism evidence="2 3">
    <name type="scientific">Ramlibacter agri</name>
    <dbReference type="NCBI Taxonomy" id="2728837"/>
    <lineage>
        <taxon>Bacteria</taxon>
        <taxon>Pseudomonadati</taxon>
        <taxon>Pseudomonadota</taxon>
        <taxon>Betaproteobacteria</taxon>
        <taxon>Burkholderiales</taxon>
        <taxon>Comamonadaceae</taxon>
        <taxon>Ramlibacter</taxon>
    </lineage>
</organism>
<dbReference type="AlphaFoldDB" id="A0A848H8A8"/>
<dbReference type="PANTHER" id="PTHR48207">
    <property type="entry name" value="SUCCINATE--HYDROXYMETHYLGLUTARATE COA-TRANSFERASE"/>
    <property type="match status" value="1"/>
</dbReference>
<dbReference type="PANTHER" id="PTHR48207:SF3">
    <property type="entry name" value="SUCCINATE--HYDROXYMETHYLGLUTARATE COA-TRANSFERASE"/>
    <property type="match status" value="1"/>
</dbReference>
<dbReference type="EMBL" id="JABBFX010000002">
    <property type="protein sequence ID" value="NML46744.1"/>
    <property type="molecule type" value="Genomic_DNA"/>
</dbReference>
<dbReference type="GO" id="GO:0008410">
    <property type="term" value="F:CoA-transferase activity"/>
    <property type="evidence" value="ECO:0007669"/>
    <property type="project" value="TreeGrafter"/>
</dbReference>
<dbReference type="InterPro" id="IPR003673">
    <property type="entry name" value="CoA-Trfase_fam_III"/>
</dbReference>
<evidence type="ECO:0000256" key="1">
    <source>
        <dbReference type="ARBA" id="ARBA00022679"/>
    </source>
</evidence>
<sequence>MTRPFEGIRILDFTRFLAGPFGCYQLALQGADVVKVESFDGDDARVSIIDPKSQVEKMAPYFMAVNANKRSLTVNFRSPEAIEALKRMVAQVDVVWENFRPGVMEAMGLGYEALSAINPRLIYCSVSGFGHTGPEARQACFDGKIQAMSGIMKLTGKEEDGPMRAGFAICDVMAGMTSALAVSSALFQRTHTGKGQFVDVAMLDSALNYLAIEVAEHTLTGIVHKQRGNMTISRKVTGNRFDTGDGAIVLAALTEKQFAGLLTTVGRADALKDPRFADWLTRAANEPALRAIIEGGLASAGAREWEDRLTKADVPCAAVIGIEEVIRHPQLESRDVLQKVDTHLGEKVLVGSGFRLAHGSPAIDRAPPRLGEHTADVLRDFGFSEGEIDKLQSHEAFGRGVETAAAH</sequence>
<proteinExistence type="predicted"/>
<dbReference type="SUPFAM" id="SSF89796">
    <property type="entry name" value="CoA-transferase family III (CaiB/BaiF)"/>
    <property type="match status" value="1"/>
</dbReference>
<keyword evidence="1 2" id="KW-0808">Transferase</keyword>
<evidence type="ECO:0000313" key="3">
    <source>
        <dbReference type="Proteomes" id="UP000541185"/>
    </source>
</evidence>
<gene>
    <name evidence="2" type="ORF">HHL11_23575</name>
</gene>
<reference evidence="2 3" key="1">
    <citation type="submission" date="2020-04" db="EMBL/GenBank/DDBJ databases">
        <title>Ramlibacter sp. G-1-2-2 isolated from soil.</title>
        <authorList>
            <person name="Dahal R.H."/>
        </authorList>
    </citation>
    <scope>NUCLEOTIDE SEQUENCE [LARGE SCALE GENOMIC DNA]</scope>
    <source>
        <strain evidence="2 3">G-1-2-2</strain>
    </source>
</reference>
<dbReference type="Pfam" id="PF02515">
    <property type="entry name" value="CoA_transf_3"/>
    <property type="match status" value="1"/>
</dbReference>
<protein>
    <submittedName>
        <fullName evidence="2">CoA transferase</fullName>
    </submittedName>
</protein>
<dbReference type="Gene3D" id="3.40.50.10540">
    <property type="entry name" value="Crotonobetainyl-coa:carnitine coa-transferase, domain 1"/>
    <property type="match status" value="1"/>
</dbReference>
<comment type="caution">
    <text evidence="2">The sequence shown here is derived from an EMBL/GenBank/DDBJ whole genome shotgun (WGS) entry which is preliminary data.</text>
</comment>
<dbReference type="Gene3D" id="3.30.1540.10">
    <property type="entry name" value="formyl-coa transferase, domain 3"/>
    <property type="match status" value="1"/>
</dbReference>
<accession>A0A848H8A8</accession>
<dbReference type="InterPro" id="IPR050483">
    <property type="entry name" value="CoA-transferase_III_domain"/>
</dbReference>
<evidence type="ECO:0000313" key="2">
    <source>
        <dbReference type="EMBL" id="NML46744.1"/>
    </source>
</evidence>
<dbReference type="Proteomes" id="UP000541185">
    <property type="component" value="Unassembled WGS sequence"/>
</dbReference>